<dbReference type="PROSITE" id="PS50234">
    <property type="entry name" value="VWFA"/>
    <property type="match status" value="1"/>
</dbReference>
<feature type="domain" description="VWFA" evidence="6">
    <location>
        <begin position="85"/>
        <end position="280"/>
    </location>
</feature>
<evidence type="ECO:0000313" key="8">
    <source>
        <dbReference type="Proteomes" id="UP000055136"/>
    </source>
</evidence>
<dbReference type="PANTHER" id="PTHR22550:SF5">
    <property type="entry name" value="LEUCINE ZIPPER PROTEIN 4"/>
    <property type="match status" value="1"/>
</dbReference>
<dbReference type="KEGG" id="tee:Tel_16575"/>
<evidence type="ECO:0000256" key="2">
    <source>
        <dbReference type="ARBA" id="ARBA00022692"/>
    </source>
</evidence>
<dbReference type="InterPro" id="IPR033881">
    <property type="entry name" value="vWA_BatA_type"/>
</dbReference>
<dbReference type="Proteomes" id="UP000055136">
    <property type="component" value="Chromosome"/>
</dbReference>
<name>A0A0S2THK6_9GAMM</name>
<evidence type="ECO:0000256" key="5">
    <source>
        <dbReference type="SAM" id="Phobius"/>
    </source>
</evidence>
<keyword evidence="8" id="KW-1185">Reference proteome</keyword>
<organism evidence="7 8">
    <name type="scientific">Candidatus Tenderia electrophaga</name>
    <dbReference type="NCBI Taxonomy" id="1748243"/>
    <lineage>
        <taxon>Bacteria</taxon>
        <taxon>Pseudomonadati</taxon>
        <taxon>Pseudomonadota</taxon>
        <taxon>Gammaproteobacteria</taxon>
        <taxon>Candidatus Tenderiales</taxon>
        <taxon>Candidatus Tenderiaceae</taxon>
        <taxon>Candidatus Tenderia</taxon>
    </lineage>
</organism>
<dbReference type="PANTHER" id="PTHR22550">
    <property type="entry name" value="SPORE GERMINATION PROTEIN"/>
    <property type="match status" value="1"/>
</dbReference>
<dbReference type="SUPFAM" id="SSF53300">
    <property type="entry name" value="vWA-like"/>
    <property type="match status" value="1"/>
</dbReference>
<dbReference type="STRING" id="1748243.Tel_16575"/>
<gene>
    <name evidence="7" type="ORF">Tel_16575</name>
</gene>
<dbReference type="Pfam" id="PF00092">
    <property type="entry name" value="VWA"/>
    <property type="match status" value="1"/>
</dbReference>
<evidence type="ECO:0000256" key="4">
    <source>
        <dbReference type="ARBA" id="ARBA00023136"/>
    </source>
</evidence>
<dbReference type="SMART" id="SM00327">
    <property type="entry name" value="VWA"/>
    <property type="match status" value="1"/>
</dbReference>
<keyword evidence="1" id="KW-1003">Cell membrane</keyword>
<reference evidence="7" key="1">
    <citation type="submission" date="2015-10" db="EMBL/GenBank/DDBJ databases">
        <title>Description of Candidatus Tenderia electrophaga gen. nov, sp. nov., an Uncultivated Electroautotroph from a Biocathode Enrichment.</title>
        <authorList>
            <person name="Eddie B.J."/>
            <person name="Malanoski A.P."/>
            <person name="Wang Z."/>
            <person name="Hall R.J."/>
            <person name="Oh S.D."/>
            <person name="Heiner C."/>
            <person name="Lin B."/>
            <person name="Strycharz-Glaven S.M."/>
        </authorList>
    </citation>
    <scope>NUCLEOTIDE SEQUENCE [LARGE SCALE GENOMIC DNA]</scope>
    <source>
        <strain evidence="7">NRL1</strain>
    </source>
</reference>
<dbReference type="InterPro" id="IPR002035">
    <property type="entry name" value="VWF_A"/>
</dbReference>
<evidence type="ECO:0000313" key="7">
    <source>
        <dbReference type="EMBL" id="ALP54635.1"/>
    </source>
</evidence>
<accession>A0A0S2THK6</accession>
<dbReference type="EMBL" id="CP013099">
    <property type="protein sequence ID" value="ALP54635.1"/>
    <property type="molecule type" value="Genomic_DNA"/>
</dbReference>
<dbReference type="AlphaFoldDB" id="A0A0S2THK6"/>
<dbReference type="Gene3D" id="3.40.50.410">
    <property type="entry name" value="von Willebrand factor, type A domain"/>
    <property type="match status" value="1"/>
</dbReference>
<keyword evidence="2 5" id="KW-0812">Transmembrane</keyword>
<protein>
    <recommendedName>
        <fullName evidence="6">VWFA domain-containing protein</fullName>
    </recommendedName>
</protein>
<evidence type="ECO:0000256" key="3">
    <source>
        <dbReference type="ARBA" id="ARBA00022989"/>
    </source>
</evidence>
<evidence type="ECO:0000256" key="1">
    <source>
        <dbReference type="ARBA" id="ARBA00022475"/>
    </source>
</evidence>
<dbReference type="CDD" id="cd01467">
    <property type="entry name" value="vWA_BatA_type"/>
    <property type="match status" value="1"/>
</dbReference>
<keyword evidence="4 5" id="KW-0472">Membrane</keyword>
<proteinExistence type="predicted"/>
<sequence length="323" mass="35636">MLSLATPVWLLALPLPWLAWWLGRRRRDKRRESPALYHPQAALLARLSRQTRARAPWLWLLGCTLLLLALTRPQWLDGGAHQGRNFLLAIDISSSMKAQDFVVDGRAVNRLEAVKHVAGQFIDQRRGDRIGLLVFADDAYTLAPLSGDLGLIRRLLGEVKQGMAGQKTALGQAVALGVKRLEQLDPRSRNLILLSDGSNTSGDIHPLNALEIAKLKGVKIYTIGVGKPGKVLFQRGPAQQPDFVAVPTDEALLERLAQSTGGRYYSAGDTEALQQIMADIERLETLPLEQTDSPPFEWYPAPLLAGLLLLAMARRRGAREVMA</sequence>
<keyword evidence="3 5" id="KW-1133">Transmembrane helix</keyword>
<dbReference type="InterPro" id="IPR050768">
    <property type="entry name" value="UPF0353/GerABKA_families"/>
</dbReference>
<evidence type="ECO:0000259" key="6">
    <source>
        <dbReference type="PROSITE" id="PS50234"/>
    </source>
</evidence>
<feature type="transmembrane region" description="Helical" evidence="5">
    <location>
        <begin position="56"/>
        <end position="75"/>
    </location>
</feature>
<dbReference type="InterPro" id="IPR036465">
    <property type="entry name" value="vWFA_dom_sf"/>
</dbReference>
<feature type="transmembrane region" description="Helical" evidence="5">
    <location>
        <begin position="6"/>
        <end position="23"/>
    </location>
</feature>